<dbReference type="AlphaFoldDB" id="A0A1E5CDR2"/>
<name>A0A1E5CDR2_9GAMM</name>
<gene>
    <name evidence="3" type="ORF">A1OK_18880</name>
</gene>
<protein>
    <recommendedName>
        <fullName evidence="5">DUF1911 domain-containing protein</fullName>
    </recommendedName>
</protein>
<dbReference type="Pfam" id="PF08929">
    <property type="entry name" value="PoNi_C"/>
    <property type="match status" value="1"/>
</dbReference>
<feature type="domain" description="PoNi C-terminal" evidence="2">
    <location>
        <begin position="145"/>
        <end position="252"/>
    </location>
</feature>
<organism evidence="3 4">
    <name type="scientific">Enterovibrio norvegicus FF-454</name>
    <dbReference type="NCBI Taxonomy" id="1185651"/>
    <lineage>
        <taxon>Bacteria</taxon>
        <taxon>Pseudomonadati</taxon>
        <taxon>Pseudomonadota</taxon>
        <taxon>Gammaproteobacteria</taxon>
        <taxon>Vibrionales</taxon>
        <taxon>Vibrionaceae</taxon>
        <taxon>Enterovibrio</taxon>
    </lineage>
</organism>
<dbReference type="InterPro" id="IPR015024">
    <property type="entry name" value="PoNi_N"/>
</dbReference>
<dbReference type="Pfam" id="PF08928">
    <property type="entry name" value="PoNi_N"/>
    <property type="match status" value="1"/>
</dbReference>
<proteinExistence type="predicted"/>
<dbReference type="InterPro" id="IPR028983">
    <property type="entry name" value="PA2201-like_C"/>
</dbReference>
<evidence type="ECO:0000313" key="3">
    <source>
        <dbReference type="EMBL" id="OEE63674.1"/>
    </source>
</evidence>
<dbReference type="Proteomes" id="UP000095039">
    <property type="component" value="Unassembled WGS sequence"/>
</dbReference>
<sequence>MTGQALTFNQMRRDAFLDEHVYDEQNTYFSKDNSRRYTHLTDENKDIFHRSSISWSLFLNKVEHALLEYSGGANIEAVQLLVDVAFQDLNRHKDQFTFEIIKYWEPDGYQFLLWLVSLAVLTGNKDALLTIARMTGKNPQVGDDKCIVQLYTRVGLQGLPRQDSLVFEKPYSDFYDAIKGDGVSPTKSERQAALNAYLKGWYKGMKNCYWHNRHKGRHATHFGYWSLESGAATILFDLDDSEYRKSLYYPKDWVDFAREQNFGALFSHEKLPFHHIALPGDEAPVTAEWVSNVSNEALKANMGERLSGDPVNKAGDAAIWISI</sequence>
<comment type="caution">
    <text evidence="3">The sequence shown here is derived from an EMBL/GenBank/DDBJ whole genome shotgun (WGS) entry which is preliminary data.</text>
</comment>
<dbReference type="EMBL" id="AJWN02000017">
    <property type="protein sequence ID" value="OEE63674.1"/>
    <property type="molecule type" value="Genomic_DNA"/>
</dbReference>
<reference evidence="3 4" key="1">
    <citation type="journal article" date="2012" name="Science">
        <title>Ecological populations of bacteria act as socially cohesive units of antibiotic production and resistance.</title>
        <authorList>
            <person name="Cordero O.X."/>
            <person name="Wildschutte H."/>
            <person name="Kirkup B."/>
            <person name="Proehl S."/>
            <person name="Ngo L."/>
            <person name="Hussain F."/>
            <person name="Le Roux F."/>
            <person name="Mincer T."/>
            <person name="Polz M.F."/>
        </authorList>
    </citation>
    <scope>NUCLEOTIDE SEQUENCE [LARGE SCALE GENOMIC DNA]</scope>
    <source>
        <strain evidence="3 4">FF-454</strain>
    </source>
</reference>
<evidence type="ECO:0000313" key="4">
    <source>
        <dbReference type="Proteomes" id="UP000095039"/>
    </source>
</evidence>
<dbReference type="RefSeq" id="WP_016961481.1">
    <property type="nucleotide sequence ID" value="NZ_AJWN02000017.1"/>
</dbReference>
<dbReference type="SUPFAM" id="SSF140731">
    <property type="entry name" value="PA2201 C-terminal domain-like"/>
    <property type="match status" value="1"/>
</dbReference>
<dbReference type="InterPro" id="IPR015025">
    <property type="entry name" value="PoNi_C"/>
</dbReference>
<evidence type="ECO:0000259" key="2">
    <source>
        <dbReference type="Pfam" id="PF08929"/>
    </source>
</evidence>
<keyword evidence="4" id="KW-1185">Reference proteome</keyword>
<evidence type="ECO:0008006" key="5">
    <source>
        <dbReference type="Google" id="ProtNLM"/>
    </source>
</evidence>
<dbReference type="Gene3D" id="1.10.3920.10">
    <property type="entry name" value="PA2201 C-terminal domain-like"/>
    <property type="match status" value="1"/>
</dbReference>
<accession>A0A1E5CDR2</accession>
<evidence type="ECO:0000259" key="1">
    <source>
        <dbReference type="Pfam" id="PF08928"/>
    </source>
</evidence>
<feature type="domain" description="PoNi N-terminal" evidence="1">
    <location>
        <begin position="29"/>
        <end position="127"/>
    </location>
</feature>